<sequence>MAHIAAPSIRAAAITVAGPGASVSLFPAAAAVRRDGGADAEFGLTATAAEFSKSLTPHHPVYEQQLPSTNPRQVYPLAPPQVPSGEVVGLAGVGVAAVVDVAKPDSELATCGRPVIELLASSVEVVPSGDELEGPLERFEVEVGPLKEVEDEDV</sequence>
<reference evidence="1 2" key="1">
    <citation type="submission" date="2023-01" db="EMBL/GenBank/DDBJ databases">
        <title>Analysis of 21 Apiospora genomes using comparative genomics revels a genus with tremendous synthesis potential of carbohydrate active enzymes and secondary metabolites.</title>
        <authorList>
            <person name="Sorensen T."/>
        </authorList>
    </citation>
    <scope>NUCLEOTIDE SEQUENCE [LARGE SCALE GENOMIC DNA]</scope>
    <source>
        <strain evidence="1 2">CBS 135458</strain>
    </source>
</reference>
<protein>
    <submittedName>
        <fullName evidence="1">Uncharacterized protein</fullName>
    </submittedName>
</protein>
<organism evidence="1 2">
    <name type="scientific">Apiospora phragmitis</name>
    <dbReference type="NCBI Taxonomy" id="2905665"/>
    <lineage>
        <taxon>Eukaryota</taxon>
        <taxon>Fungi</taxon>
        <taxon>Dikarya</taxon>
        <taxon>Ascomycota</taxon>
        <taxon>Pezizomycotina</taxon>
        <taxon>Sordariomycetes</taxon>
        <taxon>Xylariomycetidae</taxon>
        <taxon>Amphisphaeriales</taxon>
        <taxon>Apiosporaceae</taxon>
        <taxon>Apiospora</taxon>
    </lineage>
</organism>
<dbReference type="GeneID" id="92098187"/>
<comment type="caution">
    <text evidence="1">The sequence shown here is derived from an EMBL/GenBank/DDBJ whole genome shotgun (WGS) entry which is preliminary data.</text>
</comment>
<proteinExistence type="predicted"/>
<keyword evidence="2" id="KW-1185">Reference proteome</keyword>
<evidence type="ECO:0000313" key="1">
    <source>
        <dbReference type="EMBL" id="KAK8043232.1"/>
    </source>
</evidence>
<name>A0ABR1T9F8_9PEZI</name>
<dbReference type="Proteomes" id="UP001480595">
    <property type="component" value="Unassembled WGS sequence"/>
</dbReference>
<evidence type="ECO:0000313" key="2">
    <source>
        <dbReference type="Proteomes" id="UP001480595"/>
    </source>
</evidence>
<dbReference type="RefSeq" id="XP_066710085.1">
    <property type="nucleotide sequence ID" value="XM_066865124.1"/>
</dbReference>
<dbReference type="EMBL" id="JAQQWL010000013">
    <property type="protein sequence ID" value="KAK8043232.1"/>
    <property type="molecule type" value="Genomic_DNA"/>
</dbReference>
<gene>
    <name evidence="1" type="ORF">PG994_013715</name>
</gene>
<accession>A0ABR1T9F8</accession>